<evidence type="ECO:0000313" key="2">
    <source>
        <dbReference type="Proteomes" id="UP000554482"/>
    </source>
</evidence>
<name>A0A7J6WRC5_THATH</name>
<dbReference type="AlphaFoldDB" id="A0A7J6WRC5"/>
<dbReference type="Pfam" id="PF03140">
    <property type="entry name" value="DUF247"/>
    <property type="match status" value="2"/>
</dbReference>
<sequence>MGEELIELKHISIRIREDIHISNENDELLQRIKEKIHPIPSSQCCIYRIPECLRILPEDAYVPKIVSLGPFHRDKEGLKAMEEHKKWDPNHGDCLLEEYVQYFFRDVLPPVELCNQRFISQTNHLLGLLRNHFFQFTKQNEKAEYSYEDQRIGQDEEEEYSYENKRIECATELSNAGMKFVAAHFADSLLDISFNENGVFKFLFSFWMTQSVIFLVI</sequence>
<evidence type="ECO:0000313" key="1">
    <source>
        <dbReference type="EMBL" id="KAF5199497.1"/>
    </source>
</evidence>
<dbReference type="PANTHER" id="PTHR31170:SF25">
    <property type="entry name" value="BNAA09G04570D PROTEIN"/>
    <property type="match status" value="1"/>
</dbReference>
<accession>A0A7J6WRC5</accession>
<comment type="caution">
    <text evidence="1">The sequence shown here is derived from an EMBL/GenBank/DDBJ whole genome shotgun (WGS) entry which is preliminary data.</text>
</comment>
<reference evidence="1 2" key="1">
    <citation type="submission" date="2020-06" db="EMBL/GenBank/DDBJ databases">
        <title>Transcriptomic and genomic resources for Thalictrum thalictroides and T. hernandezii: Facilitating candidate gene discovery in an emerging model plant lineage.</title>
        <authorList>
            <person name="Arias T."/>
            <person name="Riano-Pachon D.M."/>
            <person name="Di Stilio V.S."/>
        </authorList>
    </citation>
    <scope>NUCLEOTIDE SEQUENCE [LARGE SCALE GENOMIC DNA]</scope>
    <source>
        <strain evidence="2">cv. WT478/WT964</strain>
        <tissue evidence="1">Leaves</tissue>
    </source>
</reference>
<dbReference type="InterPro" id="IPR004158">
    <property type="entry name" value="DUF247_pln"/>
</dbReference>
<dbReference type="PANTHER" id="PTHR31170">
    <property type="entry name" value="BNAC04G53230D PROTEIN"/>
    <property type="match status" value="1"/>
</dbReference>
<dbReference type="Proteomes" id="UP000554482">
    <property type="component" value="Unassembled WGS sequence"/>
</dbReference>
<keyword evidence="2" id="KW-1185">Reference proteome</keyword>
<proteinExistence type="predicted"/>
<gene>
    <name evidence="1" type="ORF">FRX31_010914</name>
</gene>
<protein>
    <submittedName>
        <fullName evidence="1">Uncharacterized protein</fullName>
    </submittedName>
</protein>
<dbReference type="EMBL" id="JABWDY010011878">
    <property type="protein sequence ID" value="KAF5199497.1"/>
    <property type="molecule type" value="Genomic_DNA"/>
</dbReference>
<organism evidence="1 2">
    <name type="scientific">Thalictrum thalictroides</name>
    <name type="common">Rue-anemone</name>
    <name type="synonym">Anemone thalictroides</name>
    <dbReference type="NCBI Taxonomy" id="46969"/>
    <lineage>
        <taxon>Eukaryota</taxon>
        <taxon>Viridiplantae</taxon>
        <taxon>Streptophyta</taxon>
        <taxon>Embryophyta</taxon>
        <taxon>Tracheophyta</taxon>
        <taxon>Spermatophyta</taxon>
        <taxon>Magnoliopsida</taxon>
        <taxon>Ranunculales</taxon>
        <taxon>Ranunculaceae</taxon>
        <taxon>Thalictroideae</taxon>
        <taxon>Thalictrum</taxon>
    </lineage>
</organism>
<dbReference type="OrthoDB" id="1431509at2759"/>